<dbReference type="GO" id="GO:0062054">
    <property type="term" value="F:fluoride channel activity"/>
    <property type="evidence" value="ECO:0007669"/>
    <property type="project" value="UniProtKB-UniRule"/>
</dbReference>
<keyword evidence="10" id="KW-0915">Sodium</keyword>
<name>A0A542ZUH3_RARFA</name>
<dbReference type="Pfam" id="PF02537">
    <property type="entry name" value="CRCB"/>
    <property type="match status" value="1"/>
</dbReference>
<evidence type="ECO:0000256" key="8">
    <source>
        <dbReference type="ARBA" id="ARBA00035585"/>
    </source>
</evidence>
<evidence type="ECO:0000256" key="9">
    <source>
        <dbReference type="ARBA" id="ARBA00049940"/>
    </source>
</evidence>
<evidence type="ECO:0000313" key="12">
    <source>
        <dbReference type="Proteomes" id="UP000315389"/>
    </source>
</evidence>
<feature type="transmembrane region" description="Helical" evidence="10">
    <location>
        <begin position="20"/>
        <end position="37"/>
    </location>
</feature>
<comment type="subcellular location">
    <subcellularLocation>
        <location evidence="1 10">Cell membrane</location>
        <topology evidence="1 10">Multi-pass membrane protein</topology>
    </subcellularLocation>
</comment>
<comment type="catalytic activity">
    <reaction evidence="8">
        <text>fluoride(in) = fluoride(out)</text>
        <dbReference type="Rhea" id="RHEA:76159"/>
        <dbReference type="ChEBI" id="CHEBI:17051"/>
    </reaction>
    <physiologicalReaction direction="left-to-right" evidence="8">
        <dbReference type="Rhea" id="RHEA:76160"/>
    </physiologicalReaction>
</comment>
<dbReference type="GO" id="GO:0005886">
    <property type="term" value="C:plasma membrane"/>
    <property type="evidence" value="ECO:0007669"/>
    <property type="project" value="UniProtKB-SubCell"/>
</dbReference>
<dbReference type="InterPro" id="IPR003691">
    <property type="entry name" value="FluC"/>
</dbReference>
<feature type="transmembrane region" description="Helical" evidence="10">
    <location>
        <begin position="49"/>
        <end position="69"/>
    </location>
</feature>
<evidence type="ECO:0000256" key="1">
    <source>
        <dbReference type="ARBA" id="ARBA00004651"/>
    </source>
</evidence>
<sequence length="151" mass="15623">MRADDPGRDWANPAVNLRAIGLVFAGGAVGTCARYGITLLVPGMTFPAAILAVNLVGAFTLGWLGEALVLRVRTVSARSSLRLLLGTGVLGGFTTYSAFAGDTARFLRDGNLRLGFAYALISIVVGAIAGMAGIRAGGRLRRPDSTLEQGS</sequence>
<protein>
    <recommendedName>
        <fullName evidence="10">Fluoride-specific ion channel FluC</fullName>
    </recommendedName>
</protein>
<comment type="similarity">
    <text evidence="7 10">Belongs to the fluoride channel Fluc/FEX (TC 1.A.43) family.</text>
</comment>
<dbReference type="PANTHER" id="PTHR28259:SF1">
    <property type="entry name" value="FLUORIDE EXPORT PROTEIN 1-RELATED"/>
    <property type="match status" value="1"/>
</dbReference>
<dbReference type="Proteomes" id="UP000315389">
    <property type="component" value="Unassembled WGS sequence"/>
</dbReference>
<feature type="binding site" evidence="10">
    <location>
        <position position="91"/>
    </location>
    <ligand>
        <name>Na(+)</name>
        <dbReference type="ChEBI" id="CHEBI:29101"/>
        <note>structural</note>
    </ligand>
</feature>
<accession>A0A542ZUH3</accession>
<keyword evidence="10" id="KW-0479">Metal-binding</keyword>
<keyword evidence="2 10" id="KW-1003">Cell membrane</keyword>
<keyword evidence="6 10" id="KW-0407">Ion channel</keyword>
<keyword evidence="3 10" id="KW-0812">Transmembrane</keyword>
<gene>
    <name evidence="10" type="primary">fluC</name>
    <name evidence="10" type="synonym">crcB</name>
    <name evidence="11" type="ORF">FB461_0497</name>
</gene>
<dbReference type="GO" id="GO:0140114">
    <property type="term" value="P:cellular detoxification of fluoride"/>
    <property type="evidence" value="ECO:0007669"/>
    <property type="project" value="UniProtKB-UniRule"/>
</dbReference>
<dbReference type="GO" id="GO:0046872">
    <property type="term" value="F:metal ion binding"/>
    <property type="evidence" value="ECO:0007669"/>
    <property type="project" value="UniProtKB-KW"/>
</dbReference>
<dbReference type="HAMAP" id="MF_00454">
    <property type="entry name" value="FluC"/>
    <property type="match status" value="1"/>
</dbReference>
<feature type="transmembrane region" description="Helical" evidence="10">
    <location>
        <begin position="81"/>
        <end position="100"/>
    </location>
</feature>
<organism evidence="11 12">
    <name type="scientific">Rarobacter faecitabidus</name>
    <dbReference type="NCBI Taxonomy" id="13243"/>
    <lineage>
        <taxon>Bacteria</taxon>
        <taxon>Bacillati</taxon>
        <taxon>Actinomycetota</taxon>
        <taxon>Actinomycetes</taxon>
        <taxon>Micrococcales</taxon>
        <taxon>Rarobacteraceae</taxon>
        <taxon>Rarobacter</taxon>
    </lineage>
</organism>
<evidence type="ECO:0000256" key="2">
    <source>
        <dbReference type="ARBA" id="ARBA00022475"/>
    </source>
</evidence>
<dbReference type="EMBL" id="VFOS01000001">
    <property type="protein sequence ID" value="TQL64013.1"/>
    <property type="molecule type" value="Genomic_DNA"/>
</dbReference>
<evidence type="ECO:0000256" key="7">
    <source>
        <dbReference type="ARBA" id="ARBA00035120"/>
    </source>
</evidence>
<comment type="caution">
    <text evidence="11">The sequence shown here is derived from an EMBL/GenBank/DDBJ whole genome shotgun (WGS) entry which is preliminary data.</text>
</comment>
<proteinExistence type="inferred from homology"/>
<evidence type="ECO:0000256" key="6">
    <source>
        <dbReference type="ARBA" id="ARBA00023303"/>
    </source>
</evidence>
<keyword evidence="10" id="KW-0406">Ion transport</keyword>
<evidence type="ECO:0000313" key="11">
    <source>
        <dbReference type="EMBL" id="TQL64013.1"/>
    </source>
</evidence>
<reference evidence="11 12" key="1">
    <citation type="submission" date="2019-06" db="EMBL/GenBank/DDBJ databases">
        <title>Sequencing the genomes of 1000 actinobacteria strains.</title>
        <authorList>
            <person name="Klenk H.-P."/>
        </authorList>
    </citation>
    <scope>NUCLEOTIDE SEQUENCE [LARGE SCALE GENOMIC DNA]</scope>
    <source>
        <strain evidence="11 12">DSM 4813</strain>
    </source>
</reference>
<dbReference type="AlphaFoldDB" id="A0A542ZUH3"/>
<keyword evidence="12" id="KW-1185">Reference proteome</keyword>
<dbReference type="PANTHER" id="PTHR28259">
    <property type="entry name" value="FLUORIDE EXPORT PROTEIN 1-RELATED"/>
    <property type="match status" value="1"/>
</dbReference>
<comment type="activity regulation">
    <text evidence="10">Na(+) is not transported, but it plays an essential structural role and its presence is essential for fluoride channel function.</text>
</comment>
<evidence type="ECO:0000256" key="4">
    <source>
        <dbReference type="ARBA" id="ARBA00022989"/>
    </source>
</evidence>
<keyword evidence="5 10" id="KW-0472">Membrane</keyword>
<keyword evidence="4 10" id="KW-1133">Transmembrane helix</keyword>
<feature type="binding site" evidence="10">
    <location>
        <position position="94"/>
    </location>
    <ligand>
        <name>Na(+)</name>
        <dbReference type="ChEBI" id="CHEBI:29101"/>
        <note>structural</note>
    </ligand>
</feature>
<evidence type="ECO:0000256" key="5">
    <source>
        <dbReference type="ARBA" id="ARBA00023136"/>
    </source>
</evidence>
<keyword evidence="10" id="KW-0813">Transport</keyword>
<evidence type="ECO:0000256" key="3">
    <source>
        <dbReference type="ARBA" id="ARBA00022692"/>
    </source>
</evidence>
<evidence type="ECO:0000256" key="10">
    <source>
        <dbReference type="HAMAP-Rule" id="MF_00454"/>
    </source>
</evidence>
<dbReference type="RefSeq" id="WP_246045968.1">
    <property type="nucleotide sequence ID" value="NZ_BAAASV010000003.1"/>
</dbReference>
<feature type="transmembrane region" description="Helical" evidence="10">
    <location>
        <begin position="112"/>
        <end position="134"/>
    </location>
</feature>
<comment type="function">
    <text evidence="9 10">Fluoride-specific ion channel. Important for reducing fluoride concentration in the cell, thus reducing its toxicity.</text>
</comment>